<dbReference type="AlphaFoldDB" id="A0A2G3A406"/>
<evidence type="ECO:0000256" key="5">
    <source>
        <dbReference type="ARBA" id="ARBA00022448"/>
    </source>
</evidence>
<keyword evidence="9 14" id="KW-0249">Electron transport</keyword>
<dbReference type="PROSITE" id="PS50096">
    <property type="entry name" value="IQ"/>
    <property type="match status" value="1"/>
</dbReference>
<comment type="subunit">
    <text evidence="4">Homodimer; disulfide-linked.</text>
</comment>
<evidence type="ECO:0000256" key="8">
    <source>
        <dbReference type="ARBA" id="ARBA00022723"/>
    </source>
</evidence>
<evidence type="ECO:0000256" key="3">
    <source>
        <dbReference type="ARBA" id="ARBA00008388"/>
    </source>
</evidence>
<comment type="cofactor">
    <cofactor evidence="14">
        <name>Fe cation</name>
        <dbReference type="ChEBI" id="CHEBI:24875"/>
    </cofactor>
    <text evidence="14">Binds 2 iron ions per subunit.</text>
</comment>
<evidence type="ECO:0000256" key="13">
    <source>
        <dbReference type="ARBA" id="ARBA00023136"/>
    </source>
</evidence>
<reference evidence="16 17" key="2">
    <citation type="journal article" date="2017" name="Genome Biol.">
        <title>New reference genome sequences of hot pepper reveal the massive evolution of plant disease-resistance genes by retroduplication.</title>
        <authorList>
            <person name="Kim S."/>
            <person name="Park J."/>
            <person name="Yeom S.I."/>
            <person name="Kim Y.M."/>
            <person name="Seo E."/>
            <person name="Kim K.T."/>
            <person name="Kim M.S."/>
            <person name="Lee J.M."/>
            <person name="Cheong K."/>
            <person name="Shin H.S."/>
            <person name="Kim S.B."/>
            <person name="Han K."/>
            <person name="Lee J."/>
            <person name="Park M."/>
            <person name="Lee H.A."/>
            <person name="Lee H.Y."/>
            <person name="Lee Y."/>
            <person name="Oh S."/>
            <person name="Lee J.H."/>
            <person name="Choi E."/>
            <person name="Choi E."/>
            <person name="Lee S.E."/>
            <person name="Jeon J."/>
            <person name="Kim H."/>
            <person name="Choi G."/>
            <person name="Song H."/>
            <person name="Lee J."/>
            <person name="Lee S.C."/>
            <person name="Kwon J.K."/>
            <person name="Lee H.Y."/>
            <person name="Koo N."/>
            <person name="Hong Y."/>
            <person name="Kim R.W."/>
            <person name="Kang W.H."/>
            <person name="Huh J.H."/>
            <person name="Kang B.C."/>
            <person name="Yang T.J."/>
            <person name="Lee Y.H."/>
            <person name="Bennetzen J.L."/>
            <person name="Choi D."/>
        </authorList>
    </citation>
    <scope>NUCLEOTIDE SEQUENCE [LARGE SCALE GENOMIC DNA]</scope>
    <source>
        <strain evidence="17">cv. CM334</strain>
    </source>
</reference>
<keyword evidence="6 14" id="KW-0679">Respiratory chain</keyword>
<keyword evidence="8 14" id="KW-0479">Metal-binding</keyword>
<protein>
    <recommendedName>
        <fullName evidence="14">Ubiquinol oxidase</fullName>
        <ecNumber evidence="14">1.10.3.11</ecNumber>
    </recommendedName>
</protein>
<evidence type="ECO:0000256" key="7">
    <source>
        <dbReference type="ARBA" id="ARBA00022692"/>
    </source>
</evidence>
<dbReference type="GO" id="GO:0098803">
    <property type="term" value="C:respiratory chain complex"/>
    <property type="evidence" value="ECO:0007669"/>
    <property type="project" value="UniProtKB-UniRule"/>
</dbReference>
<dbReference type="EMBL" id="AYRZ02000002">
    <property type="protein sequence ID" value="PHT88962.1"/>
    <property type="molecule type" value="Genomic_DNA"/>
</dbReference>
<evidence type="ECO:0000256" key="12">
    <source>
        <dbReference type="ARBA" id="ARBA00023004"/>
    </source>
</evidence>
<keyword evidence="11 14" id="KW-0560">Oxidoreductase</keyword>
<dbReference type="Gramene" id="PHT88962">
    <property type="protein sequence ID" value="PHT88962"/>
    <property type="gene ID" value="T459_04075"/>
</dbReference>
<evidence type="ECO:0000256" key="4">
    <source>
        <dbReference type="ARBA" id="ARBA00011748"/>
    </source>
</evidence>
<evidence type="ECO:0000256" key="15">
    <source>
        <dbReference type="SAM" id="Phobius"/>
    </source>
</evidence>
<evidence type="ECO:0000313" key="17">
    <source>
        <dbReference type="Proteomes" id="UP000222542"/>
    </source>
</evidence>
<gene>
    <name evidence="16" type="ORF">T459_04075</name>
</gene>
<evidence type="ECO:0000256" key="1">
    <source>
        <dbReference type="ARBA" id="ARBA00001192"/>
    </source>
</evidence>
<dbReference type="GO" id="GO:0046872">
    <property type="term" value="F:metal ion binding"/>
    <property type="evidence" value="ECO:0007669"/>
    <property type="project" value="UniProtKB-UniRule"/>
</dbReference>
<dbReference type="GO" id="GO:0102721">
    <property type="term" value="F:ubiquinol:oxygen oxidoreductase activity"/>
    <property type="evidence" value="ECO:0007669"/>
    <property type="project" value="UniProtKB-EC"/>
</dbReference>
<evidence type="ECO:0000256" key="14">
    <source>
        <dbReference type="RuleBase" id="RU003779"/>
    </source>
</evidence>
<keyword evidence="12 14" id="KW-0408">Iron</keyword>
<comment type="caution">
    <text evidence="16">The sequence shown here is derived from an EMBL/GenBank/DDBJ whole genome shotgun (WGS) entry which is preliminary data.</text>
</comment>
<evidence type="ECO:0000256" key="11">
    <source>
        <dbReference type="ARBA" id="ARBA00023002"/>
    </source>
</evidence>
<dbReference type="Pfam" id="PF01786">
    <property type="entry name" value="AOX"/>
    <property type="match status" value="1"/>
</dbReference>
<accession>A0A2G3A406</accession>
<evidence type="ECO:0000313" key="16">
    <source>
        <dbReference type="EMBL" id="PHT88962.1"/>
    </source>
</evidence>
<dbReference type="GO" id="GO:0005743">
    <property type="term" value="C:mitochondrial inner membrane"/>
    <property type="evidence" value="ECO:0007669"/>
    <property type="project" value="UniProtKB-SubCell"/>
</dbReference>
<dbReference type="Proteomes" id="UP000222542">
    <property type="component" value="Unassembled WGS sequence"/>
</dbReference>
<sequence>MYSLPSSPFFALACTLLGAMTRALIGQEIQNGFVRGAAVGAISGAVFSLEIFAKRVEKRRGKRKEMSPKDAALAIQMSFRAYIIRRSQALRALRELAIFKTKQHKDAVYCYYTAAFPGIEVQVLSLSSESDFSSIISTSLQLGVLLGRPLSAARRRTFDMPDAVIQKELAAGVAQVVRILDESNAAETLEGCARVLPQEKEKRVENGSDAATLTSDGGVEKFVRRYGCRAMMLETVAAVPGIVEVQGVFFNAYFFTCILSPKLSHRILGYLKEEAIHSYTEFLKELGNGNIKNVLAPAIPLITGACLRTPLSEILPWLLRMMRLIIVMSTTLHLTFISRDNS</sequence>
<dbReference type="InterPro" id="IPR038659">
    <property type="entry name" value="AOX_sf"/>
</dbReference>
<keyword evidence="17" id="KW-1185">Reference proteome</keyword>
<name>A0A2G3A406_CAPAN</name>
<dbReference type="InterPro" id="IPR002680">
    <property type="entry name" value="AOX"/>
</dbReference>
<reference evidence="16 17" key="1">
    <citation type="journal article" date="2014" name="Nat. Genet.">
        <title>Genome sequence of the hot pepper provides insights into the evolution of pungency in Capsicum species.</title>
        <authorList>
            <person name="Kim S."/>
            <person name="Park M."/>
            <person name="Yeom S.I."/>
            <person name="Kim Y.M."/>
            <person name="Lee J.M."/>
            <person name="Lee H.A."/>
            <person name="Seo E."/>
            <person name="Choi J."/>
            <person name="Cheong K."/>
            <person name="Kim K.T."/>
            <person name="Jung K."/>
            <person name="Lee G.W."/>
            <person name="Oh S.K."/>
            <person name="Bae C."/>
            <person name="Kim S.B."/>
            <person name="Lee H.Y."/>
            <person name="Kim S.Y."/>
            <person name="Kim M.S."/>
            <person name="Kang B.C."/>
            <person name="Jo Y.D."/>
            <person name="Yang H.B."/>
            <person name="Jeong H.J."/>
            <person name="Kang W.H."/>
            <person name="Kwon J.K."/>
            <person name="Shin C."/>
            <person name="Lim J.Y."/>
            <person name="Park J.H."/>
            <person name="Huh J.H."/>
            <person name="Kim J.S."/>
            <person name="Kim B.D."/>
            <person name="Cohen O."/>
            <person name="Paran I."/>
            <person name="Suh M.C."/>
            <person name="Lee S.B."/>
            <person name="Kim Y.K."/>
            <person name="Shin Y."/>
            <person name="Noh S.J."/>
            <person name="Park J."/>
            <person name="Seo Y.S."/>
            <person name="Kwon S.Y."/>
            <person name="Kim H.A."/>
            <person name="Park J.M."/>
            <person name="Kim H.J."/>
            <person name="Choi S.B."/>
            <person name="Bosland P.W."/>
            <person name="Reeves G."/>
            <person name="Jo S.H."/>
            <person name="Lee B.W."/>
            <person name="Cho H.T."/>
            <person name="Choi H.S."/>
            <person name="Lee M.S."/>
            <person name="Yu Y."/>
            <person name="Do Choi Y."/>
            <person name="Park B.S."/>
            <person name="van Deynze A."/>
            <person name="Ashrafi H."/>
            <person name="Hill T."/>
            <person name="Kim W.T."/>
            <person name="Pai H.S."/>
            <person name="Ahn H.K."/>
            <person name="Yeam I."/>
            <person name="Giovannoni J.J."/>
            <person name="Rose J.K."/>
            <person name="Sorensen I."/>
            <person name="Lee S.J."/>
            <person name="Kim R.W."/>
            <person name="Choi I.Y."/>
            <person name="Choi B.S."/>
            <person name="Lim J.S."/>
            <person name="Lee Y.H."/>
            <person name="Choi D."/>
        </authorList>
    </citation>
    <scope>NUCLEOTIDE SEQUENCE [LARGE SCALE GENOMIC DNA]</scope>
    <source>
        <strain evidence="17">cv. CM334</strain>
    </source>
</reference>
<keyword evidence="5" id="KW-0813">Transport</keyword>
<proteinExistence type="inferred from homology"/>
<dbReference type="EC" id="1.10.3.11" evidence="14"/>
<dbReference type="Gene3D" id="1.20.1260.140">
    <property type="entry name" value="Alternative oxidase"/>
    <property type="match status" value="1"/>
</dbReference>
<comment type="catalytic activity">
    <reaction evidence="1 14">
        <text>2 a ubiquinol + O2 = 2 a ubiquinone + 2 H2O</text>
        <dbReference type="Rhea" id="RHEA:30255"/>
        <dbReference type="Rhea" id="RHEA-COMP:9565"/>
        <dbReference type="Rhea" id="RHEA-COMP:9566"/>
        <dbReference type="ChEBI" id="CHEBI:15377"/>
        <dbReference type="ChEBI" id="CHEBI:15379"/>
        <dbReference type="ChEBI" id="CHEBI:16389"/>
        <dbReference type="ChEBI" id="CHEBI:17976"/>
        <dbReference type="EC" id="1.10.3.11"/>
    </reaction>
</comment>
<evidence type="ECO:0000256" key="2">
    <source>
        <dbReference type="ARBA" id="ARBA00004448"/>
    </source>
</evidence>
<keyword evidence="10 15" id="KW-1133">Transmembrane helix</keyword>
<dbReference type="PANTHER" id="PTHR31803">
    <property type="entry name" value="ALTERNATIVE OXIDASE"/>
    <property type="match status" value="1"/>
</dbReference>
<feature type="transmembrane region" description="Helical" evidence="15">
    <location>
        <begin position="33"/>
        <end position="53"/>
    </location>
</feature>
<dbReference type="GO" id="GO:0009916">
    <property type="term" value="F:alternative oxidase activity"/>
    <property type="evidence" value="ECO:0007669"/>
    <property type="project" value="UniProtKB-UniRule"/>
</dbReference>
<comment type="similarity">
    <text evidence="3 14">Belongs to the alternative oxidase family.</text>
</comment>
<dbReference type="PANTHER" id="PTHR31803:SF3">
    <property type="entry name" value="ALTERNATIVE OXIDASE"/>
    <property type="match status" value="1"/>
</dbReference>
<keyword evidence="13 14" id="KW-0472">Membrane</keyword>
<evidence type="ECO:0000256" key="9">
    <source>
        <dbReference type="ARBA" id="ARBA00022982"/>
    </source>
</evidence>
<comment type="subcellular location">
    <subcellularLocation>
        <location evidence="2">Mitochondrion inner membrane</location>
        <topology evidence="2">Multi-pass membrane protein</topology>
    </subcellularLocation>
</comment>
<dbReference type="GO" id="GO:0106292">
    <property type="term" value="F:superoxide-generating NADPH oxidase activity"/>
    <property type="evidence" value="ECO:0007669"/>
    <property type="project" value="UniProtKB-ARBA"/>
</dbReference>
<organism evidence="16 17">
    <name type="scientific">Capsicum annuum</name>
    <name type="common">Capsicum pepper</name>
    <dbReference type="NCBI Taxonomy" id="4072"/>
    <lineage>
        <taxon>Eukaryota</taxon>
        <taxon>Viridiplantae</taxon>
        <taxon>Streptophyta</taxon>
        <taxon>Embryophyta</taxon>
        <taxon>Tracheophyta</taxon>
        <taxon>Spermatophyta</taxon>
        <taxon>Magnoliopsida</taxon>
        <taxon>eudicotyledons</taxon>
        <taxon>Gunneridae</taxon>
        <taxon>Pentapetalae</taxon>
        <taxon>asterids</taxon>
        <taxon>lamiids</taxon>
        <taxon>Solanales</taxon>
        <taxon>Solanaceae</taxon>
        <taxon>Solanoideae</taxon>
        <taxon>Capsiceae</taxon>
        <taxon>Capsicum</taxon>
    </lineage>
</organism>
<dbReference type="GO" id="GO:0006457">
    <property type="term" value="P:protein folding"/>
    <property type="evidence" value="ECO:0000318"/>
    <property type="project" value="GO_Central"/>
</dbReference>
<evidence type="ECO:0000256" key="6">
    <source>
        <dbReference type="ARBA" id="ARBA00022660"/>
    </source>
</evidence>
<evidence type="ECO:0000256" key="10">
    <source>
        <dbReference type="ARBA" id="ARBA00022989"/>
    </source>
</evidence>
<keyword evidence="7 14" id="KW-0812">Transmembrane</keyword>
<dbReference type="STRING" id="4072.A0A2G3A406"/>